<keyword evidence="1" id="KW-0732">Signal</keyword>
<feature type="chain" id="PRO_5034346250" evidence="1">
    <location>
        <begin position="26"/>
        <end position="215"/>
    </location>
</feature>
<feature type="signal peptide" evidence="1">
    <location>
        <begin position="1"/>
        <end position="25"/>
    </location>
</feature>
<dbReference type="EMBL" id="CAJMWS010000663">
    <property type="protein sequence ID" value="CAE6457459.1"/>
    <property type="molecule type" value="Genomic_DNA"/>
</dbReference>
<comment type="caution">
    <text evidence="2">The sequence shown here is derived from an EMBL/GenBank/DDBJ whole genome shotgun (WGS) entry which is preliminary data.</text>
</comment>
<name>A0A8H3BJH9_9AGAM</name>
<evidence type="ECO:0000313" key="2">
    <source>
        <dbReference type="EMBL" id="CAE6457459.1"/>
    </source>
</evidence>
<organism evidence="2 3">
    <name type="scientific">Rhizoctonia solani</name>
    <dbReference type="NCBI Taxonomy" id="456999"/>
    <lineage>
        <taxon>Eukaryota</taxon>
        <taxon>Fungi</taxon>
        <taxon>Dikarya</taxon>
        <taxon>Basidiomycota</taxon>
        <taxon>Agaricomycotina</taxon>
        <taxon>Agaricomycetes</taxon>
        <taxon>Cantharellales</taxon>
        <taxon>Ceratobasidiaceae</taxon>
        <taxon>Rhizoctonia</taxon>
    </lineage>
</organism>
<dbReference type="AlphaFoldDB" id="A0A8H3BJH9"/>
<proteinExistence type="predicted"/>
<reference evidence="2" key="1">
    <citation type="submission" date="2021-01" db="EMBL/GenBank/DDBJ databases">
        <authorList>
            <person name="Kaushik A."/>
        </authorList>
    </citation>
    <scope>NUCLEOTIDE SEQUENCE</scope>
    <source>
        <strain evidence="2">AG1-1C</strain>
    </source>
</reference>
<accession>A0A8H3BJH9</accession>
<dbReference type="Proteomes" id="UP000663846">
    <property type="component" value="Unassembled WGS sequence"/>
</dbReference>
<evidence type="ECO:0000313" key="3">
    <source>
        <dbReference type="Proteomes" id="UP000663846"/>
    </source>
</evidence>
<protein>
    <submittedName>
        <fullName evidence="2">Uncharacterized protein</fullName>
    </submittedName>
</protein>
<gene>
    <name evidence="2" type="ORF">RDB_LOCUS154504</name>
</gene>
<evidence type="ECO:0000256" key="1">
    <source>
        <dbReference type="SAM" id="SignalP"/>
    </source>
</evidence>
<sequence length="215" mass="22450">MVFHPLARLFAILSVALTFGILVSGVPVQTDKRPVARGGVCLGNCITGTQTAAILTKLNGDLDKNYGLIDGHLKAGTDHTDAVKGIIECFNVATANIKALPKDMTGQLNGKGPEIAELWTATLTGLVERSAKWQRHKRRGVGDIFAGLSTQVGAAVSAAQGAVTGALGSLQGLASQILDASKPHWEQLLEQLVGHGLNILGSISETINNLRGSIV</sequence>